<accession>A0A6J3MAI9</accession>
<organism evidence="3">
    <name type="scientific">Dissoconium aciculare CBS 342.82</name>
    <dbReference type="NCBI Taxonomy" id="1314786"/>
    <lineage>
        <taxon>Eukaryota</taxon>
        <taxon>Fungi</taxon>
        <taxon>Dikarya</taxon>
        <taxon>Ascomycota</taxon>
        <taxon>Pezizomycotina</taxon>
        <taxon>Dothideomycetes</taxon>
        <taxon>Dothideomycetidae</taxon>
        <taxon>Mycosphaerellales</taxon>
        <taxon>Dissoconiaceae</taxon>
        <taxon>Dissoconium</taxon>
    </lineage>
</organism>
<feature type="region of interest" description="Disordered" evidence="1">
    <location>
        <begin position="1"/>
        <end position="291"/>
    </location>
</feature>
<reference evidence="3" key="1">
    <citation type="submission" date="2020-01" db="EMBL/GenBank/DDBJ databases">
        <authorList>
            <consortium name="DOE Joint Genome Institute"/>
            <person name="Haridas S."/>
            <person name="Albert R."/>
            <person name="Binder M."/>
            <person name="Bloem J."/>
            <person name="Labutti K."/>
            <person name="Salamov A."/>
            <person name="Andreopoulos B."/>
            <person name="Baker S.E."/>
            <person name="Barry K."/>
            <person name="Bills G."/>
            <person name="Bluhm B.H."/>
            <person name="Cannon C."/>
            <person name="Castanera R."/>
            <person name="Culley D.E."/>
            <person name="Daum C."/>
            <person name="Ezra D."/>
            <person name="Gonzalez J.B."/>
            <person name="Henrissat B."/>
            <person name="Kuo A."/>
            <person name="Liang C."/>
            <person name="Lipzen A."/>
            <person name="Lutzoni F."/>
            <person name="Magnuson J."/>
            <person name="Mondo S."/>
            <person name="Nolan M."/>
            <person name="Ohm R."/>
            <person name="Pangilinan J."/>
            <person name="Park H.-J."/>
            <person name="Ramirez L."/>
            <person name="Alfaro M."/>
            <person name="Sun H."/>
            <person name="Tritt A."/>
            <person name="Yoshinaga Y."/>
            <person name="Zwiers L.-H."/>
            <person name="Turgeon B.G."/>
            <person name="Goodwin S.B."/>
            <person name="Spatafora J.W."/>
            <person name="Crous P.W."/>
            <person name="Grigoriev I.V."/>
        </authorList>
    </citation>
    <scope>NUCLEOTIDE SEQUENCE</scope>
    <source>
        <strain evidence="3">CBS 342.82</strain>
    </source>
</reference>
<reference evidence="3" key="2">
    <citation type="submission" date="2020-04" db="EMBL/GenBank/DDBJ databases">
        <authorList>
            <consortium name="NCBI Genome Project"/>
        </authorList>
    </citation>
    <scope>NUCLEOTIDE SEQUENCE</scope>
    <source>
        <strain evidence="3">CBS 342.82</strain>
    </source>
</reference>
<protein>
    <submittedName>
        <fullName evidence="3">Uncharacterized protein</fullName>
    </submittedName>
</protein>
<evidence type="ECO:0000313" key="2">
    <source>
        <dbReference type="Proteomes" id="UP000504637"/>
    </source>
</evidence>
<proteinExistence type="predicted"/>
<reference evidence="3" key="3">
    <citation type="submission" date="2025-08" db="UniProtKB">
        <authorList>
            <consortium name="RefSeq"/>
        </authorList>
    </citation>
    <scope>IDENTIFICATION</scope>
    <source>
        <strain evidence="3">CBS 342.82</strain>
    </source>
</reference>
<feature type="compositionally biased region" description="Polar residues" evidence="1">
    <location>
        <begin position="50"/>
        <end position="83"/>
    </location>
</feature>
<sequence length="291" mass="30842">MPLGFGHHADRDDEMVMDRRSESAGSSSLSSPQSSPAAANNNNNHTSASKQYKNGNHSNDTIQVLQRNPFATGSPASAYSSATGVFPSSYADPNALRVNDMHGADAPPKQRRPRKSREPKDAASGKTAGVTATASETIKEKKPRKSREPKVKSENPTTAAIPNPRKKPRTLANVDDRPARATPDIAAAKPAVSTPPATSHGIRQSTITEMVNNYQPSSSSHAGATNSAHASPRTSSHQSTLSHPLFQRQPPPPQSTTSATEALPTRHSLAPPVTASPPPRPISSGQRHHHS</sequence>
<dbReference type="Proteomes" id="UP000504637">
    <property type="component" value="Unplaced"/>
</dbReference>
<dbReference type="GeneID" id="54360723"/>
<evidence type="ECO:0000256" key="1">
    <source>
        <dbReference type="SAM" id="MobiDB-lite"/>
    </source>
</evidence>
<keyword evidence="2" id="KW-1185">Reference proteome</keyword>
<feature type="compositionally biased region" description="Polar residues" evidence="1">
    <location>
        <begin position="195"/>
        <end position="242"/>
    </location>
</feature>
<gene>
    <name evidence="3" type="ORF">K489DRAFT_368108</name>
</gene>
<name>A0A6J3MAI9_9PEZI</name>
<dbReference type="AlphaFoldDB" id="A0A6J3MAI9"/>
<feature type="compositionally biased region" description="Basic and acidic residues" evidence="1">
    <location>
        <begin position="7"/>
        <end position="22"/>
    </location>
</feature>
<dbReference type="RefSeq" id="XP_033461914.1">
    <property type="nucleotide sequence ID" value="XM_033602923.1"/>
</dbReference>
<evidence type="ECO:0000313" key="3">
    <source>
        <dbReference type="RefSeq" id="XP_033461914.1"/>
    </source>
</evidence>
<feature type="compositionally biased region" description="Low complexity" evidence="1">
    <location>
        <begin position="23"/>
        <end position="49"/>
    </location>
</feature>